<evidence type="ECO:0000313" key="2">
    <source>
        <dbReference type="EMBL" id="SOC48510.1"/>
    </source>
</evidence>
<keyword evidence="3" id="KW-1185">Reference proteome</keyword>
<accession>A0A285V372</accession>
<feature type="transmembrane region" description="Helical" evidence="1">
    <location>
        <begin position="12"/>
        <end position="32"/>
    </location>
</feature>
<feature type="transmembrane region" description="Helical" evidence="1">
    <location>
        <begin position="53"/>
        <end position="75"/>
    </location>
</feature>
<dbReference type="RefSeq" id="WP_097194161.1">
    <property type="nucleotide sequence ID" value="NZ_OBQI01000002.1"/>
</dbReference>
<keyword evidence="1" id="KW-0812">Transmembrane</keyword>
<feature type="transmembrane region" description="Helical" evidence="1">
    <location>
        <begin position="87"/>
        <end position="105"/>
    </location>
</feature>
<keyword evidence="1" id="KW-1133">Transmembrane helix</keyword>
<dbReference type="OrthoDB" id="7171245at2"/>
<keyword evidence="1" id="KW-0472">Membrane</keyword>
<evidence type="ECO:0000313" key="3">
    <source>
        <dbReference type="Proteomes" id="UP000219435"/>
    </source>
</evidence>
<name>A0A285V372_9ACTN</name>
<reference evidence="3" key="1">
    <citation type="submission" date="2017-08" db="EMBL/GenBank/DDBJ databases">
        <authorList>
            <person name="Varghese N."/>
            <person name="Submissions S."/>
        </authorList>
    </citation>
    <scope>NUCLEOTIDE SEQUENCE [LARGE SCALE GENOMIC DNA]</scope>
    <source>
        <strain evidence="3">DSM 4725</strain>
    </source>
</reference>
<gene>
    <name evidence="2" type="ORF">SAMN05660748_1206</name>
</gene>
<proteinExistence type="predicted"/>
<protein>
    <recommendedName>
        <fullName evidence="4">DUF4034 domain-containing protein</fullName>
    </recommendedName>
</protein>
<evidence type="ECO:0008006" key="4">
    <source>
        <dbReference type="Google" id="ProtNLM"/>
    </source>
</evidence>
<dbReference type="Proteomes" id="UP000219435">
    <property type="component" value="Unassembled WGS sequence"/>
</dbReference>
<evidence type="ECO:0000256" key="1">
    <source>
        <dbReference type="SAM" id="Phobius"/>
    </source>
</evidence>
<dbReference type="EMBL" id="OBQI01000002">
    <property type="protein sequence ID" value="SOC48510.1"/>
    <property type="molecule type" value="Genomic_DNA"/>
</dbReference>
<dbReference type="AlphaFoldDB" id="A0A285V372"/>
<sequence length="451" mass="48311">MTLDPTGADVATTAAVVVLLFAVMYAVAGSPLGRLIGVRPEYPFLFNPTGVRAISVVVAYPALLVAVWGLTYGLVAPHVQTTALPSQAGFAAAGGVLVLTAARFARFVTFLIGGRTAVEGELSPDEIIPADAVGDDVDLAHALEAARRGEWQQAAALLGATGDADVRYERLWILAQESVHDSQWVEEWFAARPDEATVHAVRAELALQRAWAARGAAYADQTGEQQLRAFSTGLDQAERLANRAIELAPADPAPWATLVQMARGQQVPQEEFERRTQELFERSPHHVQGSLAVLQTLCEKWMGSTDAMFGVARELAAEAPDGSAVCLLPAMAHVEHHLHLESGRGGPAAAARHMTSGATRTELRECVTRWMRGPEGTPMPGARLFGHNIAAYAFWLADDPDGARPHLEAIGRSLNEFPWEYSGEPGEVLGVARRWAGLPVVAPPTAALPRS</sequence>
<organism evidence="2 3">
    <name type="scientific">Blastococcus aggregatus</name>
    <dbReference type="NCBI Taxonomy" id="38502"/>
    <lineage>
        <taxon>Bacteria</taxon>
        <taxon>Bacillati</taxon>
        <taxon>Actinomycetota</taxon>
        <taxon>Actinomycetes</taxon>
        <taxon>Geodermatophilales</taxon>
        <taxon>Geodermatophilaceae</taxon>
        <taxon>Blastococcus</taxon>
    </lineage>
</organism>